<reference evidence="2" key="1">
    <citation type="journal article" date="2019" name="Int. J. Syst. Evol. Microbiol.">
        <title>The Global Catalogue of Microorganisms (GCM) 10K type strain sequencing project: providing services to taxonomists for standard genome sequencing and annotation.</title>
        <authorList>
            <consortium name="The Broad Institute Genomics Platform"/>
            <consortium name="The Broad Institute Genome Sequencing Center for Infectious Disease"/>
            <person name="Wu L."/>
            <person name="Ma J."/>
        </authorList>
    </citation>
    <scope>NUCLEOTIDE SEQUENCE [LARGE SCALE GENOMIC DNA]</scope>
    <source>
        <strain evidence="2">CCM 2767</strain>
    </source>
</reference>
<dbReference type="InterPro" id="IPR010662">
    <property type="entry name" value="RBBP9/YdeN"/>
</dbReference>
<sequence>MTTRDNYRVLIVPGLHGSGPEHWQSRWEAQHADFERVHQDDWSIPDLPRWSWKLEQTLAQSDRPTLIVAHSFGCLTTIHANRHGRFNIAGALLVAPADPDKFHVANALRDVRLSCPSVVVGSTNDPWMNAARASYWADVWGCGFLNAGALGHINAESGLGDWEQGWQQFERLRDIADTLAHPRHLSVLR</sequence>
<evidence type="ECO:0000313" key="2">
    <source>
        <dbReference type="Proteomes" id="UP000642180"/>
    </source>
</evidence>
<dbReference type="SUPFAM" id="SSF53474">
    <property type="entry name" value="alpha/beta-Hydrolases"/>
    <property type="match status" value="1"/>
</dbReference>
<dbReference type="InterPro" id="IPR029058">
    <property type="entry name" value="AB_hydrolase_fold"/>
</dbReference>
<evidence type="ECO:0008006" key="3">
    <source>
        <dbReference type="Google" id="ProtNLM"/>
    </source>
</evidence>
<dbReference type="Pfam" id="PF06821">
    <property type="entry name" value="Ser_hydrolase"/>
    <property type="match status" value="1"/>
</dbReference>
<protein>
    <recommendedName>
        <fullName evidence="3">Alpha/beta hydrolase</fullName>
    </recommendedName>
</protein>
<dbReference type="Proteomes" id="UP000642180">
    <property type="component" value="Unassembled WGS sequence"/>
</dbReference>
<evidence type="ECO:0000313" key="1">
    <source>
        <dbReference type="EMBL" id="GGI20718.1"/>
    </source>
</evidence>
<gene>
    <name evidence="1" type="ORF">GCM10008066_25430</name>
</gene>
<organism evidence="1 2">
    <name type="scientific">Oxalicibacterium faecigallinarum</name>
    <dbReference type="NCBI Taxonomy" id="573741"/>
    <lineage>
        <taxon>Bacteria</taxon>
        <taxon>Pseudomonadati</taxon>
        <taxon>Pseudomonadota</taxon>
        <taxon>Betaproteobacteria</taxon>
        <taxon>Burkholderiales</taxon>
        <taxon>Oxalobacteraceae</taxon>
        <taxon>Oxalicibacterium</taxon>
    </lineage>
</organism>
<comment type="caution">
    <text evidence="1">The sequence shown here is derived from an EMBL/GenBank/DDBJ whole genome shotgun (WGS) entry which is preliminary data.</text>
</comment>
<keyword evidence="2" id="KW-1185">Reference proteome</keyword>
<proteinExistence type="predicted"/>
<dbReference type="GO" id="GO:0016787">
    <property type="term" value="F:hydrolase activity"/>
    <property type="evidence" value="ECO:0007669"/>
    <property type="project" value="InterPro"/>
</dbReference>
<dbReference type="EMBL" id="BMDI01000002">
    <property type="protein sequence ID" value="GGI20718.1"/>
    <property type="molecule type" value="Genomic_DNA"/>
</dbReference>
<dbReference type="Gene3D" id="3.40.50.1820">
    <property type="entry name" value="alpha/beta hydrolase"/>
    <property type="match status" value="1"/>
</dbReference>
<name>A0A8J3ASJ9_9BURK</name>
<dbReference type="AlphaFoldDB" id="A0A8J3ASJ9"/>
<accession>A0A8J3ASJ9</accession>